<dbReference type="Pfam" id="PF00652">
    <property type="entry name" value="Ricin_B_lectin"/>
    <property type="match status" value="1"/>
</dbReference>
<feature type="region of interest" description="Disordered" evidence="1">
    <location>
        <begin position="192"/>
        <end position="211"/>
    </location>
</feature>
<dbReference type="Gene3D" id="2.80.10.50">
    <property type="match status" value="1"/>
</dbReference>
<dbReference type="PROSITE" id="PS50231">
    <property type="entry name" value="RICIN_B_LECTIN"/>
    <property type="match status" value="1"/>
</dbReference>
<proteinExistence type="predicted"/>
<organism evidence="3 4">
    <name type="scientific">Streptomyces albireticuli</name>
    <dbReference type="NCBI Taxonomy" id="1940"/>
    <lineage>
        <taxon>Bacteria</taxon>
        <taxon>Bacillati</taxon>
        <taxon>Actinomycetota</taxon>
        <taxon>Actinomycetes</taxon>
        <taxon>Kitasatosporales</taxon>
        <taxon>Streptomycetaceae</taxon>
        <taxon>Streptomyces</taxon>
    </lineage>
</organism>
<evidence type="ECO:0000313" key="3">
    <source>
        <dbReference type="EMBL" id="PAU49870.1"/>
    </source>
</evidence>
<dbReference type="EMBL" id="NSJV01000098">
    <property type="protein sequence ID" value="PAU49870.1"/>
    <property type="molecule type" value="Genomic_DNA"/>
</dbReference>
<dbReference type="Proteomes" id="UP000218944">
    <property type="component" value="Unassembled WGS sequence"/>
</dbReference>
<comment type="caution">
    <text evidence="3">The sequence shown here is derived from an EMBL/GenBank/DDBJ whole genome shotgun (WGS) entry which is preliminary data.</text>
</comment>
<evidence type="ECO:0000259" key="2">
    <source>
        <dbReference type="SMART" id="SM00458"/>
    </source>
</evidence>
<dbReference type="CDD" id="cd00161">
    <property type="entry name" value="beta-trefoil_Ricin-like"/>
    <property type="match status" value="1"/>
</dbReference>
<dbReference type="SUPFAM" id="SSF50370">
    <property type="entry name" value="Ricin B-like lectins"/>
    <property type="match status" value="1"/>
</dbReference>
<dbReference type="InterPro" id="IPR035992">
    <property type="entry name" value="Ricin_B-like_lectins"/>
</dbReference>
<evidence type="ECO:0000313" key="4">
    <source>
        <dbReference type="Proteomes" id="UP000218944"/>
    </source>
</evidence>
<reference evidence="3 4" key="1">
    <citation type="submission" date="2017-08" db="EMBL/GenBank/DDBJ databases">
        <title>Genome sequence of Streptomyces albireticuli NRRL B-1670.</title>
        <authorList>
            <person name="Graham D.E."/>
            <person name="Mahan K.M."/>
            <person name="Klingeman D.M."/>
            <person name="Hettich R.L."/>
            <person name="Parry R.J."/>
            <person name="Spain J.C."/>
        </authorList>
    </citation>
    <scope>NUCLEOTIDE SEQUENCE [LARGE SCALE GENOMIC DNA]</scope>
    <source>
        <strain evidence="3 4">NRRL B-1670</strain>
    </source>
</reference>
<name>A0A2A2DEW1_9ACTN</name>
<sequence length="211" mass="22644">MSDSGGQSGIRDLLSRSTSVPPAAVIPDDISRNRGKMKITAKVAGIAAAGAALVLMTPAAGHADTQARQYLVNHHSNQCLQVTDGQNGTPAIQGYCEIGTKAQWKIERVSGNDFRIVNVLSGKCLEIADSRKDNGAPAQQWTCVNGVDTQLWRFDVMNDITPVINKNSGKFLEIDNSSVRPGARAQQWAEAVTAPGQQWRAPEVPAGRQVR</sequence>
<feature type="domain" description="Ricin B lectin" evidence="2">
    <location>
        <begin position="66"/>
        <end position="202"/>
    </location>
</feature>
<keyword evidence="4" id="KW-1185">Reference proteome</keyword>
<accession>A0A2A2DEW1</accession>
<protein>
    <recommendedName>
        <fullName evidence="2">Ricin B lectin domain-containing protein</fullName>
    </recommendedName>
</protein>
<evidence type="ECO:0000256" key="1">
    <source>
        <dbReference type="SAM" id="MobiDB-lite"/>
    </source>
</evidence>
<dbReference type="InterPro" id="IPR000772">
    <property type="entry name" value="Ricin_B_lectin"/>
</dbReference>
<gene>
    <name evidence="3" type="ORF">CK936_05525</name>
</gene>
<dbReference type="SMART" id="SM00458">
    <property type="entry name" value="RICIN"/>
    <property type="match status" value="1"/>
</dbReference>
<dbReference type="AlphaFoldDB" id="A0A2A2DEW1"/>